<sequence length="577" mass="62766">MKGFHGKLLRVDLESQTCREETLPEDILRRYLGGKGLGSHLLLQEVQAGADPLGSENKVIFTVGPATGTRAPGSSRYGLYSRSPLTGGYAESYSGGKVAPKIKAAGYDAIILEGQAKEPLLLEISDLGVKFHPAKDLWGTDTYTAEDAVLARVGVAGAQAVVIGPAGENQVRLACVENNYWRSAGRGGLGAVFGSKNLKGVVFHGSKVTPVADENLLKQFASQLLRENKDLPGVKGYQKYGTTQSVALLNSAKAFPTRYWSKGVFEGWEKICGEAFVTNFKVKAKTCPNCFIACGKLAEVEHGVRAGLKVEGPEYETIYVFGGLCCIDRMEEILNLNDLCDRYGIDTMSTGNLIALAMEANARGINTRFPAFGDAEGAARLLVEIATRQGEGAVLSDGIIPAAQALGLEDVAIHVKGMEPAGYDPRVLKGVGLGYATSARGACHLRATFYKPELTGVIPRDTTEGKAALYIDYEDRLTILNAMILCVFYRDMLQWPKLQTLIKALTGVDYTVEELRRMANEIITMTHQFNLRQGLGRDSDRLPKRLHREPLPETGAVITEAELTRMVDDYYTLRGWL</sequence>
<name>A0A4Y7RFL7_9FIRM</name>
<dbReference type="SMART" id="SM00790">
    <property type="entry name" value="AFOR_N"/>
    <property type="match status" value="1"/>
</dbReference>
<evidence type="ECO:0000256" key="4">
    <source>
        <dbReference type="ARBA" id="ARBA00022723"/>
    </source>
</evidence>
<keyword evidence="6" id="KW-0408">Iron</keyword>
<dbReference type="SUPFAM" id="SSF48310">
    <property type="entry name" value="Aldehyde ferredoxin oxidoreductase, C-terminal domains"/>
    <property type="match status" value="1"/>
</dbReference>
<evidence type="ECO:0000256" key="2">
    <source>
        <dbReference type="ARBA" id="ARBA00011032"/>
    </source>
</evidence>
<dbReference type="GO" id="GO:0009055">
    <property type="term" value="F:electron transfer activity"/>
    <property type="evidence" value="ECO:0007669"/>
    <property type="project" value="InterPro"/>
</dbReference>
<accession>A0A4Y7RFL7</accession>
<dbReference type="Proteomes" id="UP000298324">
    <property type="component" value="Unassembled WGS sequence"/>
</dbReference>
<dbReference type="InterPro" id="IPR001203">
    <property type="entry name" value="OxRdtase_Ald_Fedxn_C"/>
</dbReference>
<feature type="domain" description="Aldehyde ferredoxin oxidoreductase N-terminal" evidence="9">
    <location>
        <begin position="4"/>
        <end position="207"/>
    </location>
</feature>
<dbReference type="Pfam" id="PF02730">
    <property type="entry name" value="AFOR_N"/>
    <property type="match status" value="1"/>
</dbReference>
<dbReference type="Gene3D" id="1.10.569.10">
    <property type="entry name" value="Aldehyde Ferredoxin Oxidoreductase Protein, subunit A, domain 2"/>
    <property type="match status" value="1"/>
</dbReference>
<proteinExistence type="inferred from homology"/>
<dbReference type="PANTHER" id="PTHR30038">
    <property type="entry name" value="ALDEHYDE FERREDOXIN OXIDOREDUCTASE"/>
    <property type="match status" value="1"/>
</dbReference>
<evidence type="ECO:0000256" key="3">
    <source>
        <dbReference type="ARBA" id="ARBA00022485"/>
    </source>
</evidence>
<dbReference type="Gene3D" id="3.60.9.10">
    <property type="entry name" value="Aldehyde ferredoxin oxidoreductase, N-terminal domain"/>
    <property type="match status" value="1"/>
</dbReference>
<dbReference type="InterPro" id="IPR013983">
    <property type="entry name" value="Ald_Fedxn_OxRdtase_N"/>
</dbReference>
<dbReference type="GO" id="GO:0046872">
    <property type="term" value="F:metal ion binding"/>
    <property type="evidence" value="ECO:0007669"/>
    <property type="project" value="UniProtKB-KW"/>
</dbReference>
<keyword evidence="4" id="KW-0479">Metal-binding</keyword>
<evidence type="ECO:0000256" key="8">
    <source>
        <dbReference type="ARBA" id="ARBA00049934"/>
    </source>
</evidence>
<dbReference type="RefSeq" id="WP_190239430.1">
    <property type="nucleotide sequence ID" value="NZ_QFGA01000001.1"/>
</dbReference>
<evidence type="ECO:0000313" key="10">
    <source>
        <dbReference type="EMBL" id="TEB07573.1"/>
    </source>
</evidence>
<dbReference type="SUPFAM" id="SSF56228">
    <property type="entry name" value="Aldehyde ferredoxin oxidoreductase, N-terminal domain"/>
    <property type="match status" value="1"/>
</dbReference>
<dbReference type="InterPro" id="IPR013985">
    <property type="entry name" value="Ald_Fedxn_OxRdtase_dom3"/>
</dbReference>
<dbReference type="InterPro" id="IPR036503">
    <property type="entry name" value="Ald_Fedxn_OxRdtase_N_sf"/>
</dbReference>
<dbReference type="InterPro" id="IPR036021">
    <property type="entry name" value="Tungsten_al_ferr_oxy-like_C"/>
</dbReference>
<comment type="cofactor">
    <cofactor evidence="1">
        <name>[4Fe-4S] cluster</name>
        <dbReference type="ChEBI" id="CHEBI:49883"/>
    </cofactor>
</comment>
<keyword evidence="7" id="KW-0411">Iron-sulfur</keyword>
<evidence type="ECO:0000313" key="11">
    <source>
        <dbReference type="Proteomes" id="UP000298324"/>
    </source>
</evidence>
<organism evidence="10 11">
    <name type="scientific">Pelotomaculum schinkii</name>
    <dbReference type="NCBI Taxonomy" id="78350"/>
    <lineage>
        <taxon>Bacteria</taxon>
        <taxon>Bacillati</taxon>
        <taxon>Bacillota</taxon>
        <taxon>Clostridia</taxon>
        <taxon>Eubacteriales</taxon>
        <taxon>Desulfotomaculaceae</taxon>
        <taxon>Pelotomaculum</taxon>
    </lineage>
</organism>
<keyword evidence="3" id="KW-0004">4Fe-4S</keyword>
<dbReference type="Gene3D" id="1.10.599.10">
    <property type="entry name" value="Aldehyde Ferredoxin Oxidoreductase Protein, subunit A, domain 3"/>
    <property type="match status" value="1"/>
</dbReference>
<dbReference type="AlphaFoldDB" id="A0A4Y7RFL7"/>
<dbReference type="PANTHER" id="PTHR30038:SF0">
    <property type="entry name" value="TUNGSTEN-CONTAINING ALDEHYDE FERREDOXIN OXIDOREDUCTASE"/>
    <property type="match status" value="1"/>
</dbReference>
<dbReference type="GO" id="GO:0051539">
    <property type="term" value="F:4 iron, 4 sulfur cluster binding"/>
    <property type="evidence" value="ECO:0007669"/>
    <property type="project" value="UniProtKB-KW"/>
</dbReference>
<evidence type="ECO:0000256" key="6">
    <source>
        <dbReference type="ARBA" id="ARBA00023004"/>
    </source>
</evidence>
<keyword evidence="11" id="KW-1185">Reference proteome</keyword>
<dbReference type="InterPro" id="IPR051919">
    <property type="entry name" value="W-dependent_AOR"/>
</dbReference>
<evidence type="ECO:0000256" key="7">
    <source>
        <dbReference type="ARBA" id="ARBA00023014"/>
    </source>
</evidence>
<keyword evidence="5 10" id="KW-0560">Oxidoreductase</keyword>
<comment type="cofactor">
    <cofactor evidence="8">
        <name>tungstopterin</name>
        <dbReference type="ChEBI" id="CHEBI:30402"/>
    </cofactor>
</comment>
<dbReference type="EC" id="1.-.-.-" evidence="10"/>
<reference evidence="10 11" key="1">
    <citation type="journal article" date="2018" name="Environ. Microbiol.">
        <title>Novel energy conservation strategies and behaviour of Pelotomaculum schinkii driving syntrophic propionate catabolism.</title>
        <authorList>
            <person name="Hidalgo-Ahumada C.A.P."/>
            <person name="Nobu M.K."/>
            <person name="Narihiro T."/>
            <person name="Tamaki H."/>
            <person name="Liu W.T."/>
            <person name="Kamagata Y."/>
            <person name="Stams A.J.M."/>
            <person name="Imachi H."/>
            <person name="Sousa D.Z."/>
        </authorList>
    </citation>
    <scope>NUCLEOTIDE SEQUENCE [LARGE SCALE GENOMIC DNA]</scope>
    <source>
        <strain evidence="10 11">HH</strain>
    </source>
</reference>
<dbReference type="Pfam" id="PF01314">
    <property type="entry name" value="AFOR_C"/>
    <property type="match status" value="1"/>
</dbReference>
<comment type="similarity">
    <text evidence="2">Belongs to the AOR/FOR family.</text>
</comment>
<evidence type="ECO:0000256" key="5">
    <source>
        <dbReference type="ARBA" id="ARBA00023002"/>
    </source>
</evidence>
<evidence type="ECO:0000259" key="9">
    <source>
        <dbReference type="SMART" id="SM00790"/>
    </source>
</evidence>
<gene>
    <name evidence="10" type="primary">ydhV_2</name>
    <name evidence="10" type="ORF">Psch_01128</name>
</gene>
<protein>
    <submittedName>
        <fullName evidence="10">Putative oxidoreductase YdhV</fullName>
        <ecNumber evidence="10">1.-.-.-</ecNumber>
    </submittedName>
</protein>
<dbReference type="GO" id="GO:0016625">
    <property type="term" value="F:oxidoreductase activity, acting on the aldehyde or oxo group of donors, iron-sulfur protein as acceptor"/>
    <property type="evidence" value="ECO:0007669"/>
    <property type="project" value="InterPro"/>
</dbReference>
<evidence type="ECO:0000256" key="1">
    <source>
        <dbReference type="ARBA" id="ARBA00001966"/>
    </source>
</evidence>
<dbReference type="EMBL" id="QFGA01000001">
    <property type="protein sequence ID" value="TEB07573.1"/>
    <property type="molecule type" value="Genomic_DNA"/>
</dbReference>
<comment type="caution">
    <text evidence="10">The sequence shown here is derived from an EMBL/GenBank/DDBJ whole genome shotgun (WGS) entry which is preliminary data.</text>
</comment>
<dbReference type="InterPro" id="IPR013984">
    <property type="entry name" value="Ald_Fedxn_OxRdtase_dom2"/>
</dbReference>